<accession>V3ZZQ8</accession>
<dbReference type="KEGG" id="lgi:LOTGIDRAFT_192388"/>
<dbReference type="OrthoDB" id="20681at2759"/>
<dbReference type="PANTHER" id="PTHR21192">
    <property type="entry name" value="NUCLEAR PROTEIN E3-3"/>
    <property type="match status" value="1"/>
</dbReference>
<organism evidence="1 2">
    <name type="scientific">Lottia gigantea</name>
    <name type="common">Giant owl limpet</name>
    <dbReference type="NCBI Taxonomy" id="225164"/>
    <lineage>
        <taxon>Eukaryota</taxon>
        <taxon>Metazoa</taxon>
        <taxon>Spiralia</taxon>
        <taxon>Lophotrochozoa</taxon>
        <taxon>Mollusca</taxon>
        <taxon>Gastropoda</taxon>
        <taxon>Patellogastropoda</taxon>
        <taxon>Lottioidea</taxon>
        <taxon>Lottiidae</taxon>
        <taxon>Lottia</taxon>
    </lineage>
</organism>
<gene>
    <name evidence="1" type="ORF">LOTGIDRAFT_192388</name>
</gene>
<reference evidence="1 2" key="1">
    <citation type="journal article" date="2013" name="Nature">
        <title>Insights into bilaterian evolution from three spiralian genomes.</title>
        <authorList>
            <person name="Simakov O."/>
            <person name="Marletaz F."/>
            <person name="Cho S.J."/>
            <person name="Edsinger-Gonzales E."/>
            <person name="Havlak P."/>
            <person name="Hellsten U."/>
            <person name="Kuo D.H."/>
            <person name="Larsson T."/>
            <person name="Lv J."/>
            <person name="Arendt D."/>
            <person name="Savage R."/>
            <person name="Osoegawa K."/>
            <person name="de Jong P."/>
            <person name="Grimwood J."/>
            <person name="Chapman J.A."/>
            <person name="Shapiro H."/>
            <person name="Aerts A."/>
            <person name="Otillar R.P."/>
            <person name="Terry A.Y."/>
            <person name="Boore J.L."/>
            <person name="Grigoriev I.V."/>
            <person name="Lindberg D.R."/>
            <person name="Seaver E.C."/>
            <person name="Weisblat D.A."/>
            <person name="Putnam N.H."/>
            <person name="Rokhsar D.S."/>
        </authorList>
    </citation>
    <scope>NUCLEOTIDE SEQUENCE [LARGE SCALE GENOMIC DNA]</scope>
</reference>
<proteinExistence type="predicted"/>
<dbReference type="STRING" id="225164.V3ZZQ8"/>
<dbReference type="InterPro" id="IPR007523">
    <property type="entry name" value="NDUFAF3/AAMDC"/>
</dbReference>
<evidence type="ECO:0008006" key="3">
    <source>
        <dbReference type="Google" id="ProtNLM"/>
    </source>
</evidence>
<dbReference type="Gene3D" id="3.40.1230.10">
    <property type="entry name" value="MTH938-like"/>
    <property type="match status" value="1"/>
</dbReference>
<name>V3ZZQ8_LOTGI</name>
<dbReference type="PANTHER" id="PTHR21192:SF2">
    <property type="entry name" value="NADH DEHYDROGENASE [UBIQUINONE] 1 ALPHA SUBCOMPLEX ASSEMBLY FACTOR 3"/>
    <property type="match status" value="1"/>
</dbReference>
<dbReference type="Proteomes" id="UP000030746">
    <property type="component" value="Unassembled WGS sequence"/>
</dbReference>
<dbReference type="SUPFAM" id="SSF64076">
    <property type="entry name" value="MTH938-like"/>
    <property type="match status" value="1"/>
</dbReference>
<keyword evidence="2" id="KW-1185">Reference proteome</keyword>
<evidence type="ECO:0000313" key="1">
    <source>
        <dbReference type="EMBL" id="ESO89862.1"/>
    </source>
</evidence>
<dbReference type="InterPro" id="IPR036748">
    <property type="entry name" value="MTH938-like_sf"/>
</dbReference>
<dbReference type="AlphaFoldDB" id="V3ZZQ8"/>
<dbReference type="GeneID" id="20244980"/>
<dbReference type="GO" id="GO:0032981">
    <property type="term" value="P:mitochondrial respiratory chain complex I assembly"/>
    <property type="evidence" value="ECO:0007669"/>
    <property type="project" value="TreeGrafter"/>
</dbReference>
<dbReference type="OMA" id="VGCGARI"/>
<dbReference type="RefSeq" id="XP_009059337.1">
    <property type="nucleotide sequence ID" value="XM_009061089.1"/>
</dbReference>
<protein>
    <recommendedName>
        <fullName evidence="3">NADH dehydrogenase [ubiquinone] 1 alpha subcomplex assembly factor 3</fullName>
    </recommendedName>
</protein>
<dbReference type="Pfam" id="PF04430">
    <property type="entry name" value="DUF498"/>
    <property type="match status" value="1"/>
</dbReference>
<feature type="non-terminal residue" evidence="1">
    <location>
        <position position="165"/>
    </location>
</feature>
<sequence length="165" mass="18860">MNFTKALSYFIMRSNKQFIRNNVRNYGIAEERFQKTSFTFVSDETNDVIYIEKFNQLGFKLMNGFRVLGPAVFFPRSVLGWKVKNSTDINENSLSLFPLLAPKLDLLIVGIGDPGSQFDMNIIKYLRSNRISLEILPTEQAIPTFNFLNSERRNVAAALIPPVTL</sequence>
<dbReference type="GO" id="GO:0005743">
    <property type="term" value="C:mitochondrial inner membrane"/>
    <property type="evidence" value="ECO:0007669"/>
    <property type="project" value="TreeGrafter"/>
</dbReference>
<evidence type="ECO:0000313" key="2">
    <source>
        <dbReference type="Proteomes" id="UP000030746"/>
    </source>
</evidence>
<dbReference type="CTD" id="20244980"/>
<dbReference type="EMBL" id="KB202518">
    <property type="protein sequence ID" value="ESO89862.1"/>
    <property type="molecule type" value="Genomic_DNA"/>
</dbReference>
<dbReference type="HOGENOM" id="CLU_074390_3_2_1"/>